<proteinExistence type="predicted"/>
<evidence type="ECO:0000259" key="1">
    <source>
        <dbReference type="Pfam" id="PF13456"/>
    </source>
</evidence>
<gene>
    <name evidence="2" type="ORF">LWI29_031523</name>
</gene>
<accession>A0AA39SJF7</accession>
<dbReference type="CDD" id="cd06222">
    <property type="entry name" value="RNase_H_like"/>
    <property type="match status" value="1"/>
</dbReference>
<reference evidence="2" key="1">
    <citation type="journal article" date="2022" name="Plant J.">
        <title>Strategies of tolerance reflected in two North American maple genomes.</title>
        <authorList>
            <person name="McEvoy S.L."/>
            <person name="Sezen U.U."/>
            <person name="Trouern-Trend A."/>
            <person name="McMahon S.M."/>
            <person name="Schaberg P.G."/>
            <person name="Yang J."/>
            <person name="Wegrzyn J.L."/>
            <person name="Swenson N.G."/>
        </authorList>
    </citation>
    <scope>NUCLEOTIDE SEQUENCE</scope>
    <source>
        <strain evidence="2">NS2018</strain>
    </source>
</reference>
<dbReference type="Pfam" id="PF13456">
    <property type="entry name" value="RVT_3"/>
    <property type="match status" value="1"/>
</dbReference>
<sequence>MKKNLNPIPVTHRTVPEPKGQHLDFVNIAYSHLVHSYWDKLNSLITHLTPFRVKHVLMKLQKDYVISLEFFNWVQTHKPNSHTLETHLMILRILTKSKKFKSAESILKGLWPWQVAEAMAVLRGIRFAVDAGLVPAVIESDAKYVVDLIKLAVAPSADVPELSC</sequence>
<comment type="caution">
    <text evidence="2">The sequence shown here is derived from an EMBL/GenBank/DDBJ whole genome shotgun (WGS) entry which is preliminary data.</text>
</comment>
<evidence type="ECO:0000313" key="2">
    <source>
        <dbReference type="EMBL" id="KAK0590775.1"/>
    </source>
</evidence>
<keyword evidence="3" id="KW-1185">Reference proteome</keyword>
<dbReference type="InterPro" id="IPR044730">
    <property type="entry name" value="RNase_H-like_dom_plant"/>
</dbReference>
<protein>
    <recommendedName>
        <fullName evidence="1">RNase H type-1 domain-containing protein</fullName>
    </recommendedName>
</protein>
<feature type="domain" description="RNase H type-1" evidence="1">
    <location>
        <begin position="109"/>
        <end position="150"/>
    </location>
</feature>
<dbReference type="GO" id="GO:0004523">
    <property type="term" value="F:RNA-DNA hybrid ribonuclease activity"/>
    <property type="evidence" value="ECO:0007669"/>
    <property type="project" value="InterPro"/>
</dbReference>
<evidence type="ECO:0000313" key="3">
    <source>
        <dbReference type="Proteomes" id="UP001168877"/>
    </source>
</evidence>
<dbReference type="GO" id="GO:0003676">
    <property type="term" value="F:nucleic acid binding"/>
    <property type="evidence" value="ECO:0007669"/>
    <property type="project" value="InterPro"/>
</dbReference>
<dbReference type="AlphaFoldDB" id="A0AA39SJF7"/>
<organism evidence="2 3">
    <name type="scientific">Acer saccharum</name>
    <name type="common">Sugar maple</name>
    <dbReference type="NCBI Taxonomy" id="4024"/>
    <lineage>
        <taxon>Eukaryota</taxon>
        <taxon>Viridiplantae</taxon>
        <taxon>Streptophyta</taxon>
        <taxon>Embryophyta</taxon>
        <taxon>Tracheophyta</taxon>
        <taxon>Spermatophyta</taxon>
        <taxon>Magnoliopsida</taxon>
        <taxon>eudicotyledons</taxon>
        <taxon>Gunneridae</taxon>
        <taxon>Pentapetalae</taxon>
        <taxon>rosids</taxon>
        <taxon>malvids</taxon>
        <taxon>Sapindales</taxon>
        <taxon>Sapindaceae</taxon>
        <taxon>Hippocastanoideae</taxon>
        <taxon>Acereae</taxon>
        <taxon>Acer</taxon>
    </lineage>
</organism>
<reference evidence="2" key="2">
    <citation type="submission" date="2023-06" db="EMBL/GenBank/DDBJ databases">
        <authorList>
            <person name="Swenson N.G."/>
            <person name="Wegrzyn J.L."/>
            <person name="Mcevoy S.L."/>
        </authorList>
    </citation>
    <scope>NUCLEOTIDE SEQUENCE</scope>
    <source>
        <strain evidence="2">NS2018</strain>
        <tissue evidence="2">Leaf</tissue>
    </source>
</reference>
<dbReference type="Proteomes" id="UP001168877">
    <property type="component" value="Unassembled WGS sequence"/>
</dbReference>
<name>A0AA39SJF7_ACESA</name>
<dbReference type="InterPro" id="IPR002156">
    <property type="entry name" value="RNaseH_domain"/>
</dbReference>
<dbReference type="EMBL" id="JAUESC010000381">
    <property type="protein sequence ID" value="KAK0590775.1"/>
    <property type="molecule type" value="Genomic_DNA"/>
</dbReference>